<reference evidence="2" key="1">
    <citation type="submission" date="2021-01" db="EMBL/GenBank/DDBJ databases">
        <title>Whole genome shotgun sequence of Rhizocola hellebori NBRC 109834.</title>
        <authorList>
            <person name="Komaki H."/>
            <person name="Tamura T."/>
        </authorList>
    </citation>
    <scope>NUCLEOTIDE SEQUENCE</scope>
    <source>
        <strain evidence="2">NBRC 109834</strain>
    </source>
</reference>
<sequence length="83" mass="8972">MRHPAATMKFCIIAVVFTVVGLVFVGSAAADPEAEFSSVGSALGYVLLVLGVINFAVHSVAVLLHDHEMWRSTHFTEIIETED</sequence>
<feature type="transmembrane region" description="Helical" evidence="1">
    <location>
        <begin position="40"/>
        <end position="64"/>
    </location>
</feature>
<accession>A0A8J3Q9V2</accession>
<dbReference type="AlphaFoldDB" id="A0A8J3Q9V2"/>
<evidence type="ECO:0000313" key="3">
    <source>
        <dbReference type="Proteomes" id="UP000612899"/>
    </source>
</evidence>
<dbReference type="RefSeq" id="WP_203909687.1">
    <property type="nucleotide sequence ID" value="NZ_BONY01000022.1"/>
</dbReference>
<proteinExistence type="predicted"/>
<keyword evidence="1" id="KW-0812">Transmembrane</keyword>
<evidence type="ECO:0000256" key="1">
    <source>
        <dbReference type="SAM" id="Phobius"/>
    </source>
</evidence>
<keyword evidence="1" id="KW-0472">Membrane</keyword>
<gene>
    <name evidence="2" type="ORF">Rhe02_39240</name>
</gene>
<dbReference type="EMBL" id="BONY01000022">
    <property type="protein sequence ID" value="GIH05857.1"/>
    <property type="molecule type" value="Genomic_DNA"/>
</dbReference>
<keyword evidence="1" id="KW-1133">Transmembrane helix</keyword>
<evidence type="ECO:0000313" key="2">
    <source>
        <dbReference type="EMBL" id="GIH05857.1"/>
    </source>
</evidence>
<protein>
    <submittedName>
        <fullName evidence="2">Uncharacterized protein</fullName>
    </submittedName>
</protein>
<dbReference type="Proteomes" id="UP000612899">
    <property type="component" value="Unassembled WGS sequence"/>
</dbReference>
<name>A0A8J3Q9V2_9ACTN</name>
<organism evidence="2 3">
    <name type="scientific">Rhizocola hellebori</name>
    <dbReference type="NCBI Taxonomy" id="1392758"/>
    <lineage>
        <taxon>Bacteria</taxon>
        <taxon>Bacillati</taxon>
        <taxon>Actinomycetota</taxon>
        <taxon>Actinomycetes</taxon>
        <taxon>Micromonosporales</taxon>
        <taxon>Micromonosporaceae</taxon>
        <taxon>Rhizocola</taxon>
    </lineage>
</organism>
<comment type="caution">
    <text evidence="2">The sequence shown here is derived from an EMBL/GenBank/DDBJ whole genome shotgun (WGS) entry which is preliminary data.</text>
</comment>
<keyword evidence="3" id="KW-1185">Reference proteome</keyword>